<evidence type="ECO:0000313" key="1">
    <source>
        <dbReference type="EMBL" id="MCI4659622.1"/>
    </source>
</evidence>
<accession>A0AA41QY50</accession>
<dbReference type="AlphaFoldDB" id="A0AA41QY50"/>
<proteinExistence type="predicted"/>
<gene>
    <name evidence="1" type="ORF">MQH31_17600</name>
</gene>
<comment type="caution">
    <text evidence="1">The sequence shown here is derived from an EMBL/GenBank/DDBJ whole genome shotgun (WGS) entry which is preliminary data.</text>
</comment>
<dbReference type="RefSeq" id="WP_243013113.1">
    <property type="nucleotide sequence ID" value="NZ_JALGAR010000006.1"/>
</dbReference>
<dbReference type="EMBL" id="JALGAR010000006">
    <property type="protein sequence ID" value="MCI4659622.1"/>
    <property type="molecule type" value="Genomic_DNA"/>
</dbReference>
<protein>
    <submittedName>
        <fullName evidence="1">Uncharacterized protein</fullName>
    </submittedName>
</protein>
<evidence type="ECO:0000313" key="2">
    <source>
        <dbReference type="Proteomes" id="UP001165341"/>
    </source>
</evidence>
<name>A0AA41QY50_9MICO</name>
<sequence>MYKHLLIIADAELLENTLHTSVRTRAERLIVLLSDGTITKEISDEVVEAMREADLEAAQADYPEGTRIHPLDAEDYLDTIRDVLANNDIEIYLDELETPDEIEAATQRADRESEAMRAA</sequence>
<reference evidence="1" key="1">
    <citation type="submission" date="2022-03" db="EMBL/GenBank/DDBJ databases">
        <title>Cryobacterium sp. nov. strain ZS14-85, isolated from Antarctic soil.</title>
        <authorList>
            <person name="Li J."/>
            <person name="Niu G."/>
        </authorList>
    </citation>
    <scope>NUCLEOTIDE SEQUENCE</scope>
    <source>
        <strain evidence="1">ZS14-85</strain>
    </source>
</reference>
<dbReference type="Proteomes" id="UP001165341">
    <property type="component" value="Unassembled WGS sequence"/>
</dbReference>
<keyword evidence="2" id="KW-1185">Reference proteome</keyword>
<organism evidence="1 2">
    <name type="scientific">Cryobacterium zhongshanensis</name>
    <dbReference type="NCBI Taxonomy" id="2928153"/>
    <lineage>
        <taxon>Bacteria</taxon>
        <taxon>Bacillati</taxon>
        <taxon>Actinomycetota</taxon>
        <taxon>Actinomycetes</taxon>
        <taxon>Micrococcales</taxon>
        <taxon>Microbacteriaceae</taxon>
        <taxon>Cryobacterium</taxon>
    </lineage>
</organism>